<evidence type="ECO:0000256" key="5">
    <source>
        <dbReference type="ARBA" id="ARBA00023136"/>
    </source>
</evidence>
<evidence type="ECO:0000256" key="6">
    <source>
        <dbReference type="ARBA" id="ARBA00023237"/>
    </source>
</evidence>
<dbReference type="Pfam" id="PF07715">
    <property type="entry name" value="Plug"/>
    <property type="match status" value="1"/>
</dbReference>
<dbReference type="Pfam" id="PF13715">
    <property type="entry name" value="CarbopepD_reg_2"/>
    <property type="match status" value="1"/>
</dbReference>
<dbReference type="InterPro" id="IPR039426">
    <property type="entry name" value="TonB-dep_rcpt-like"/>
</dbReference>
<proteinExistence type="inferred from homology"/>
<evidence type="ECO:0000259" key="9">
    <source>
        <dbReference type="Pfam" id="PF07715"/>
    </source>
</evidence>
<keyword evidence="4 7" id="KW-0812">Transmembrane</keyword>
<keyword evidence="2 7" id="KW-0813">Transport</keyword>
<dbReference type="InterPro" id="IPR023997">
    <property type="entry name" value="TonB-dep_OMP_SusC/RagA_CS"/>
</dbReference>
<comment type="similarity">
    <text evidence="7">Belongs to the TonB-dependent receptor family.</text>
</comment>
<dbReference type="PROSITE" id="PS52016">
    <property type="entry name" value="TONB_DEPENDENT_REC_3"/>
    <property type="match status" value="1"/>
</dbReference>
<dbReference type="NCBIfam" id="TIGR04057">
    <property type="entry name" value="SusC_RagA_signa"/>
    <property type="match status" value="1"/>
</dbReference>
<keyword evidence="10" id="KW-0675">Receptor</keyword>
<dbReference type="NCBIfam" id="TIGR04056">
    <property type="entry name" value="OMP_RagA_SusC"/>
    <property type="match status" value="1"/>
</dbReference>
<dbReference type="SUPFAM" id="SSF49464">
    <property type="entry name" value="Carboxypeptidase regulatory domain-like"/>
    <property type="match status" value="1"/>
</dbReference>
<feature type="signal peptide" evidence="8">
    <location>
        <begin position="1"/>
        <end position="27"/>
    </location>
</feature>
<dbReference type="InterPro" id="IPR012910">
    <property type="entry name" value="Plug_dom"/>
</dbReference>
<dbReference type="Gene3D" id="2.170.130.10">
    <property type="entry name" value="TonB-dependent receptor, plug domain"/>
    <property type="match status" value="1"/>
</dbReference>
<evidence type="ECO:0000256" key="1">
    <source>
        <dbReference type="ARBA" id="ARBA00004571"/>
    </source>
</evidence>
<evidence type="ECO:0000256" key="2">
    <source>
        <dbReference type="ARBA" id="ARBA00022448"/>
    </source>
</evidence>
<evidence type="ECO:0000256" key="8">
    <source>
        <dbReference type="SAM" id="SignalP"/>
    </source>
</evidence>
<organism evidence="10 11">
    <name type="scientific">Segatella copri</name>
    <dbReference type="NCBI Taxonomy" id="165179"/>
    <lineage>
        <taxon>Bacteria</taxon>
        <taxon>Pseudomonadati</taxon>
        <taxon>Bacteroidota</taxon>
        <taxon>Bacteroidia</taxon>
        <taxon>Bacteroidales</taxon>
        <taxon>Prevotellaceae</taxon>
        <taxon>Segatella</taxon>
    </lineage>
</organism>
<dbReference type="SUPFAM" id="SSF56935">
    <property type="entry name" value="Porins"/>
    <property type="match status" value="1"/>
</dbReference>
<evidence type="ECO:0000256" key="3">
    <source>
        <dbReference type="ARBA" id="ARBA00022452"/>
    </source>
</evidence>
<dbReference type="Gene3D" id="2.60.40.1120">
    <property type="entry name" value="Carboxypeptidase-like, regulatory domain"/>
    <property type="match status" value="1"/>
</dbReference>
<accession>A0A3R6GVI2</accession>
<keyword evidence="3 7" id="KW-1134">Transmembrane beta strand</keyword>
<comment type="subcellular location">
    <subcellularLocation>
        <location evidence="1 7">Cell outer membrane</location>
        <topology evidence="1 7">Multi-pass membrane protein</topology>
    </subcellularLocation>
</comment>
<dbReference type="AlphaFoldDB" id="A0A3R6GVI2"/>
<evidence type="ECO:0000256" key="4">
    <source>
        <dbReference type="ARBA" id="ARBA00022692"/>
    </source>
</evidence>
<sequence length="1034" mass="113516">MKMNFKMIEKPFVLLFLLCLLPLEASAQSIVKGIVTDPSGEPVIGATVKVEGSKLGVVTDLDGKFSVDAAPDATLTITYVGMEPKTVKAQAGKTLSITLKDDSKVLNDVVVIGYGVQKKSDLTGAVASIKSDDIKGLSATDAGAALQGKAAGVQIINSGGPGEAADIRIRGYSSNSGNIGPLLIVDGLKVDNIQYLDPSMIESMEVLKDAASAAIYGAQAGNGVVIITTKTGAANGGKAQISYSSKFTIQSLGKKADIFDAPEYIEYHKYLGDLNDDLLKKNNYNGQNTNWYDEVFENSLAHQHSLTLQASNGKGRFLASLNILNNDGIVKGSKDTYKRFTGQINADYDIYKWLNVTTNTSFEKYKTKGVTKGYGSLLNSVVSIDPLTPAYISNVEDLAPGMKAQVEAGGPVPRDPSHNNDYYGTSKYVDDATGNPLYQRDRHDTWTSGINVRGTVAANIKPFKGFTFTSRLGYRITQSNYHNYETPYWLSSMAHSENYTIEAKTNNGLYYQWENFANYLTTIGKHTIGAMAGMSFTKNHWDNSSISSTGGNILSSYEPNFRYIDYLLANATKNVGNAPSDATELSYFGRVSYSYDNRYFMQVNFRRDAFDTSKLSKKARWGNFPSVSAGWAISNEKFFKDNISRDAISFLKLRGSWGQNGNVNILSDYRYASTIALNQSFYQYNPSIGDGKLTLGSKPSGLANPDLKWETSEQVDLGLDARFLNDRLTLGLDWYRKTTKDLLIEIAPIPEIGVNKRVVNTGKVLNSGLDFELGWRDHIKDFKYSVTVNGSTLKNEVKEVSNLVSRLTEIGIDGFNNQLKPTFEAGHQVWYFRGYKYAGVAEDGSALYYNKNGETTSAPTDEDKQDLGSGIPKFTYGITLNAEYKGFDLTVFGTGSAGNKIYNLMVSADRPLINGIDTYWKDSWRADRTNAKYPDMKKVATDWKFFSSDAAVFSGSYFKIKQIQLGYTLPKAISSVAGISNLRVYCSLDDFFTITKYPGADPETASMNSGASRGFDNGTYPTSKKVVFGINVTF</sequence>
<dbReference type="GO" id="GO:0009279">
    <property type="term" value="C:cell outer membrane"/>
    <property type="evidence" value="ECO:0007669"/>
    <property type="project" value="UniProtKB-SubCell"/>
</dbReference>
<protein>
    <submittedName>
        <fullName evidence="10">TonB-dependent receptor</fullName>
    </submittedName>
</protein>
<evidence type="ECO:0000256" key="7">
    <source>
        <dbReference type="PROSITE-ProRule" id="PRU01360"/>
    </source>
</evidence>
<keyword evidence="8" id="KW-0732">Signal</keyword>
<gene>
    <name evidence="10" type="ORF">DW192_07625</name>
</gene>
<dbReference type="EMBL" id="QRKB01000016">
    <property type="protein sequence ID" value="RHH82814.1"/>
    <property type="molecule type" value="Genomic_DNA"/>
</dbReference>
<evidence type="ECO:0000313" key="11">
    <source>
        <dbReference type="Proteomes" id="UP000284548"/>
    </source>
</evidence>
<dbReference type="FunFam" id="2.60.40.1120:FF:000003">
    <property type="entry name" value="Outer membrane protein Omp121"/>
    <property type="match status" value="1"/>
</dbReference>
<keyword evidence="6 7" id="KW-0998">Cell outer membrane</keyword>
<dbReference type="InterPro" id="IPR008969">
    <property type="entry name" value="CarboxyPept-like_regulatory"/>
</dbReference>
<dbReference type="InterPro" id="IPR036942">
    <property type="entry name" value="Beta-barrel_TonB_sf"/>
</dbReference>
<comment type="caution">
    <text evidence="10">The sequence shown here is derived from an EMBL/GenBank/DDBJ whole genome shotgun (WGS) entry which is preliminary data.</text>
</comment>
<reference evidence="10 11" key="1">
    <citation type="submission" date="2018-08" db="EMBL/GenBank/DDBJ databases">
        <title>A genome reference for cultivated species of the human gut microbiota.</title>
        <authorList>
            <person name="Zou Y."/>
            <person name="Xue W."/>
            <person name="Luo G."/>
        </authorList>
    </citation>
    <scope>NUCLEOTIDE SEQUENCE [LARGE SCALE GENOMIC DNA]</scope>
    <source>
        <strain evidence="10 11">AM16-54</strain>
    </source>
</reference>
<dbReference type="InterPro" id="IPR023996">
    <property type="entry name" value="TonB-dep_OMP_SusC/RagA"/>
</dbReference>
<keyword evidence="5 7" id="KW-0472">Membrane</keyword>
<feature type="chain" id="PRO_5018761964" evidence="8">
    <location>
        <begin position="28"/>
        <end position="1034"/>
    </location>
</feature>
<evidence type="ECO:0000313" key="10">
    <source>
        <dbReference type="EMBL" id="RHH82814.1"/>
    </source>
</evidence>
<feature type="domain" description="TonB-dependent receptor plug" evidence="9">
    <location>
        <begin position="119"/>
        <end position="224"/>
    </location>
</feature>
<dbReference type="Gene3D" id="2.40.170.20">
    <property type="entry name" value="TonB-dependent receptor, beta-barrel domain"/>
    <property type="match status" value="1"/>
</dbReference>
<name>A0A3R6GVI2_9BACT</name>
<dbReference type="InterPro" id="IPR037066">
    <property type="entry name" value="Plug_dom_sf"/>
</dbReference>
<dbReference type="Proteomes" id="UP000284548">
    <property type="component" value="Unassembled WGS sequence"/>
</dbReference>